<dbReference type="InterPro" id="IPR011493">
    <property type="entry name" value="GLUG"/>
</dbReference>
<proteinExistence type="predicted"/>
<dbReference type="SMART" id="SM00900">
    <property type="entry name" value="FMN_bind"/>
    <property type="match status" value="1"/>
</dbReference>
<dbReference type="Pfam" id="PF07581">
    <property type="entry name" value="Glug"/>
    <property type="match status" value="1"/>
</dbReference>
<accession>E9SE10</accession>
<keyword evidence="1" id="KW-0732">Signal</keyword>
<evidence type="ECO:0000256" key="1">
    <source>
        <dbReference type="SAM" id="SignalP"/>
    </source>
</evidence>
<gene>
    <name evidence="3" type="ORF">CUS_5429</name>
</gene>
<dbReference type="STRING" id="246199.CUS_5429"/>
<dbReference type="RefSeq" id="WP_002850808.1">
    <property type="nucleotide sequence ID" value="NZ_ADKM02000093.1"/>
</dbReference>
<feature type="chain" id="PRO_5003245729" evidence="1">
    <location>
        <begin position="32"/>
        <end position="1552"/>
    </location>
</feature>
<evidence type="ECO:0000313" key="4">
    <source>
        <dbReference type="Proteomes" id="UP000004259"/>
    </source>
</evidence>
<dbReference type="GO" id="GO:0016020">
    <property type="term" value="C:membrane"/>
    <property type="evidence" value="ECO:0007669"/>
    <property type="project" value="InterPro"/>
</dbReference>
<dbReference type="Proteomes" id="UP000004259">
    <property type="component" value="Unassembled WGS sequence"/>
</dbReference>
<protein>
    <submittedName>
        <fullName evidence="3">FMN-binding domain protein</fullName>
    </submittedName>
</protein>
<dbReference type="SUPFAM" id="SSF49265">
    <property type="entry name" value="Fibronectin type III"/>
    <property type="match status" value="1"/>
</dbReference>
<dbReference type="InterPro" id="IPR007329">
    <property type="entry name" value="FMN-bd"/>
</dbReference>
<feature type="signal peptide" evidence="1">
    <location>
        <begin position="1"/>
        <end position="31"/>
    </location>
</feature>
<reference evidence="3 4" key="1">
    <citation type="submission" date="2011-02" db="EMBL/GenBank/DDBJ databases">
        <authorList>
            <person name="Nelson K.E."/>
            <person name="Sutton G."/>
            <person name="Torralba M."/>
            <person name="Durkin S."/>
            <person name="Harkins D."/>
            <person name="Montgomery R."/>
            <person name="Ziemer C."/>
            <person name="Klaassens E."/>
            <person name="Ocuiv P."/>
            <person name="Morrison M."/>
        </authorList>
    </citation>
    <scope>NUCLEOTIDE SEQUENCE [LARGE SCALE GENOMIC DNA]</scope>
    <source>
        <strain evidence="3 4">8</strain>
    </source>
</reference>
<dbReference type="InterPro" id="IPR036116">
    <property type="entry name" value="FN3_sf"/>
</dbReference>
<dbReference type="CDD" id="cd00063">
    <property type="entry name" value="FN3"/>
    <property type="match status" value="1"/>
</dbReference>
<dbReference type="eggNOG" id="COG5492">
    <property type="taxonomic scope" value="Bacteria"/>
</dbReference>
<name>E9SE10_RUMAL</name>
<dbReference type="eggNOG" id="COG4886">
    <property type="taxonomic scope" value="Bacteria"/>
</dbReference>
<dbReference type="EMBL" id="ADKM02000093">
    <property type="protein sequence ID" value="EGC02463.1"/>
    <property type="molecule type" value="Genomic_DNA"/>
</dbReference>
<dbReference type="Pfam" id="PF04205">
    <property type="entry name" value="FMN_bind"/>
    <property type="match status" value="1"/>
</dbReference>
<feature type="domain" description="FMN-binding" evidence="2">
    <location>
        <begin position="48"/>
        <end position="122"/>
    </location>
</feature>
<comment type="caution">
    <text evidence="3">The sequence shown here is derived from an EMBL/GenBank/DDBJ whole genome shotgun (WGS) entry which is preliminary data.</text>
</comment>
<dbReference type="eggNOG" id="COG2138">
    <property type="taxonomic scope" value="Bacteria"/>
</dbReference>
<keyword evidence="4" id="KW-1185">Reference proteome</keyword>
<dbReference type="GO" id="GO:0010181">
    <property type="term" value="F:FMN binding"/>
    <property type="evidence" value="ECO:0007669"/>
    <property type="project" value="InterPro"/>
</dbReference>
<evidence type="ECO:0000313" key="3">
    <source>
        <dbReference type="EMBL" id="EGC02463.1"/>
    </source>
</evidence>
<dbReference type="Gene3D" id="2.160.20.110">
    <property type="match status" value="3"/>
</dbReference>
<dbReference type="OrthoDB" id="5287136at2"/>
<evidence type="ECO:0000259" key="2">
    <source>
        <dbReference type="SMART" id="SM00900"/>
    </source>
</evidence>
<dbReference type="InterPro" id="IPR003961">
    <property type="entry name" value="FN3_dom"/>
</dbReference>
<sequence>MKRSKIDQKKALCAVLSTAVLMNSVGTVAFAESTKGYKDGVYEGQARGYKSDIAVSVTVSDGVISAIDVTGQNETPEFWERASAIIPKIIEANTTEGVDAVSGATRSSNGIKNAVNDALLKSIYGCFKSGSGSISDPFVISTAEQLIGFAESVDNGENYLGKYIVLDSDIDLSTAGNWDPIGAEGSAGKNLDKIFAGSFDGCGHIISGLTIRNDADSPYTEEQNVGLFSSISTSAKVSNIRLENVDIDVTGQKVVRAGGITGDITSKAVSGQEGSASVDSCTVSGSVSAKTDAAMVMTGGVVGRASGNANITNCVSDAEINSSSNSKIAYGAGIAAMTGNNTYVVNCAGKGDVTVLTKSGFSLYAGGVVGMMTSAQYNCFASGSVNVGTITQADAESGAGLIDGALMPAASGKYNFYSSDAKVNYVSSDGGMTEIGTFSHGSGSMNAEGTFAPEILTAEQMGSSEFAEMLNNDLKDIARLLEENNIDVDLKMWEYNGSETPELSGEIYIDVSVDSSVFESGEGTKDSPYEIKTSEQLRKFAVSLSENVDYSGKYIELSSDIDISDAEWTPIGDSEYVFNGCFDGKGHKVTGMTIGSADKAKELEDGKIYVGFFSVLGADAVVKDVELTDVLVNVSYSASAYAGGIAAVMDSDADGYKGAVVDGCTVKGAVTLTAENGNSFVGGICSYIYKGAVINCKTDVDVSCTVKSGAAYGEAGGISALVNRALVANCYTLGDVYGSGNREDEGMAVISSLVAVNAGYIANCYGGGSHTANDYSIYTGALSGWITGIGHTYDCYYNSEAQMKIGGTIVDPVADVGTRVSSGVSDDGMVYTGGVVSGNSAYSADNYKDIADKLNANFTAFPVEITQFGISEDQLKKWQYADGEVTFADTAASAVYVQPEAEIVVRPELTLNDGIWYGRDSEKNVVVAVTVRNGEVTDIKSSDGSSSGEAYENAVKIAKEKSTYNDKTSYDAADVSVFAGGKGTEEEPYIVKTEAQLRYIAEAVNEDVDWENVWFALDSDVTLSGGDWLPIGHAVQAEINGQKSNFAVYPFRGNFDGRGHTITGLTIGSKEQPADVYLSGLFGLAAGEHNTNLTPTDDERLVIIRNVRLKNISINVKPRYEANVGGIAAWAQNGFVIDNCSVQGTINAKTEESFARVGGLVGSALRGTVTDCFTDTEINASTETSSVYAGGLAGMTNRSIQINCYTLGDICADAESNNKTTVGGLTGMSGGTNINCYTYGNVGSLVTTVDVGGINGRIAGIAVDHDCFYNSDAAQTIAGREAAEKRSSGTFVGEEINTYPVTAEKMASDKFVKHLNNNKENMTLILKDVSTYLEDMTENNKEGLSHFLFYTGDGSDLNSWTMGAKAPEFKNAAGIRVTYTRGDGCVKLDWSASENAEKYAVCGFVSGKWRILAEGYGTSYVLDDLSSGNYYKVAVIAKTNGVWSKDISNAVYVTPKAVEAHGYPEVSSVVYDENTHQFRLNWSAVDNAEMYGIAVKSAGKWKVQAYTDGDTTEFTSPKLRAGNKYEVVICAKVGGKWDISDIAGRSFTVTVK</sequence>
<organism evidence="3 4">
    <name type="scientific">Ruminococcus albus 8</name>
    <dbReference type="NCBI Taxonomy" id="246199"/>
    <lineage>
        <taxon>Bacteria</taxon>
        <taxon>Bacillati</taxon>
        <taxon>Bacillota</taxon>
        <taxon>Clostridia</taxon>
        <taxon>Eubacteriales</taxon>
        <taxon>Oscillospiraceae</taxon>
        <taxon>Ruminococcus</taxon>
    </lineage>
</organism>
<dbReference type="Gene3D" id="3.90.1010.20">
    <property type="match status" value="1"/>
</dbReference>